<dbReference type="GeneID" id="20525579"/>
<organism evidence="4">
    <name type="scientific">Fonticula alba</name>
    <name type="common">Slime mold</name>
    <dbReference type="NCBI Taxonomy" id="691883"/>
    <lineage>
        <taxon>Eukaryota</taxon>
        <taxon>Rotosphaerida</taxon>
        <taxon>Fonticulaceae</taxon>
        <taxon>Fonticula</taxon>
    </lineage>
</organism>
<keyword evidence="5" id="KW-1185">Reference proteome</keyword>
<feature type="transmembrane region" description="Helical" evidence="2">
    <location>
        <begin position="387"/>
        <end position="409"/>
    </location>
</feature>
<evidence type="ECO:0000313" key="4">
    <source>
        <dbReference type="EMBL" id="KCV73313.1"/>
    </source>
</evidence>
<accession>A0A058ZH97</accession>
<dbReference type="EMBL" id="KB932201">
    <property type="protein sequence ID" value="KCV73313.1"/>
    <property type="molecule type" value="Genomic_DNA"/>
</dbReference>
<dbReference type="AlphaFoldDB" id="A0A058ZH97"/>
<evidence type="ECO:0000313" key="5">
    <source>
        <dbReference type="Proteomes" id="UP000030693"/>
    </source>
</evidence>
<feature type="chain" id="PRO_5001566459" description="FZ domain-containing protein" evidence="3">
    <location>
        <begin position="43"/>
        <end position="418"/>
    </location>
</feature>
<evidence type="ECO:0000256" key="2">
    <source>
        <dbReference type="SAM" id="Phobius"/>
    </source>
</evidence>
<dbReference type="Proteomes" id="UP000030693">
    <property type="component" value="Unassembled WGS sequence"/>
</dbReference>
<protein>
    <recommendedName>
        <fullName evidence="6">FZ domain-containing protein</fullName>
    </recommendedName>
</protein>
<keyword evidence="3" id="KW-0732">Signal</keyword>
<evidence type="ECO:0008006" key="6">
    <source>
        <dbReference type="Google" id="ProtNLM"/>
    </source>
</evidence>
<feature type="compositionally biased region" description="Low complexity" evidence="1">
    <location>
        <begin position="45"/>
        <end position="140"/>
    </location>
</feature>
<keyword evidence="2" id="KW-1133">Transmembrane helix</keyword>
<evidence type="ECO:0000256" key="3">
    <source>
        <dbReference type="SAM" id="SignalP"/>
    </source>
</evidence>
<gene>
    <name evidence="4" type="ORF">H696_00854</name>
</gene>
<keyword evidence="2" id="KW-0472">Membrane</keyword>
<name>A0A058ZH97_FONAL</name>
<sequence length="418" mass="43348">MGRRSPVSPGAGPRPHRAASVMGILLLLALATMAAMIGPVTAAFSGSTSASSPDAPSGPDSGSIPADSSASSSAPASSPGSSSGSAPASSSGSVSTSTSGSMSTSTSGSMSTSTSGSMSTSTSGSVSTSTSDSASSSSSGSPPPSQDLAWADFHISEELKKPLYHITDMPLIIHAVGIPFNAFPQQECPDASLTCAAAVFLKIEQIECPNQKADPVALLSGEAATCSPIIFHLFGLRYCQPLGEYYRCIVHKSDLHSPDTPTPTPPTPTPPTAATMLATSPPPSTQAACLPGANDCVLTRAATLRIVVPAHDVPRHIGKFLISAAVSPDPTQLPDPNNPFPPKGEPMDERIATFTANFVDVYNFPVEFEYFVENPRSYDAIIRITNIVSWIGIAVSFIPLIFFVLVFYFDVRLPLGLE</sequence>
<feature type="signal peptide" evidence="3">
    <location>
        <begin position="1"/>
        <end position="42"/>
    </location>
</feature>
<proteinExistence type="predicted"/>
<dbReference type="RefSeq" id="XP_009493014.1">
    <property type="nucleotide sequence ID" value="XM_009494739.1"/>
</dbReference>
<reference evidence="4" key="1">
    <citation type="submission" date="2013-04" db="EMBL/GenBank/DDBJ databases">
        <title>The Genome Sequence of Fonticula alba ATCC 38817.</title>
        <authorList>
            <consortium name="The Broad Institute Genomics Platform"/>
            <person name="Russ C."/>
            <person name="Cuomo C."/>
            <person name="Burger G."/>
            <person name="Gray M.W."/>
            <person name="Holland P.W.H."/>
            <person name="King N."/>
            <person name="Lang F.B.F."/>
            <person name="Roger A.J."/>
            <person name="Ruiz-Trillo I."/>
            <person name="Brown M."/>
            <person name="Walker B."/>
            <person name="Young S."/>
            <person name="Zeng Q."/>
            <person name="Gargeya S."/>
            <person name="Fitzgerald M."/>
            <person name="Haas B."/>
            <person name="Abouelleil A."/>
            <person name="Allen A.W."/>
            <person name="Alvarado L."/>
            <person name="Arachchi H.M."/>
            <person name="Berlin A.M."/>
            <person name="Chapman S.B."/>
            <person name="Gainer-Dewar J."/>
            <person name="Goldberg J."/>
            <person name="Griggs A."/>
            <person name="Gujja S."/>
            <person name="Hansen M."/>
            <person name="Howarth C."/>
            <person name="Imamovic A."/>
            <person name="Ireland A."/>
            <person name="Larimer J."/>
            <person name="McCowan C."/>
            <person name="Murphy C."/>
            <person name="Pearson M."/>
            <person name="Poon T.W."/>
            <person name="Priest M."/>
            <person name="Roberts A."/>
            <person name="Saif S."/>
            <person name="Shea T."/>
            <person name="Sisk P."/>
            <person name="Sykes S."/>
            <person name="Wortman J."/>
            <person name="Nusbaum C."/>
            <person name="Birren B."/>
        </authorList>
    </citation>
    <scope>NUCLEOTIDE SEQUENCE [LARGE SCALE GENOMIC DNA]</scope>
    <source>
        <strain evidence="4">ATCC 38817</strain>
    </source>
</reference>
<evidence type="ECO:0000256" key="1">
    <source>
        <dbReference type="SAM" id="MobiDB-lite"/>
    </source>
</evidence>
<keyword evidence="2" id="KW-0812">Transmembrane</keyword>
<feature type="region of interest" description="Disordered" evidence="1">
    <location>
        <begin position="44"/>
        <end position="145"/>
    </location>
</feature>